<gene>
    <name evidence="2" type="ORF">L0M14_30585</name>
</gene>
<name>A0ABY3SUB1_9BACL</name>
<accession>A0ABY3SUB1</accession>
<keyword evidence="3" id="KW-1185">Reference proteome</keyword>
<dbReference type="Proteomes" id="UP001649230">
    <property type="component" value="Plasmid pYPD9-1"/>
</dbReference>
<sequence>MDELNLQAAGGNLLTLGSLDNPNKMPFKGVLTYLGVPSDNPPGGSGGLKVMIPVDVGQSALDSLKGMPVNLAASLDAHDTDAIVGIIEESFLGEETDKGVPVYISGHIFAKSFPDEARVIKASQSLLGFSYETARTKLGMGIYHGETVAVAQSLVFTGAAILYKDSAAYESTSLAAKKDTSEKDTSEGEVNELKDETNKEVIEETLEAEATENAENVDQKSEESAEEVQAAADEEKPADKKTDEETEEETTEEDEKPEDKKEGR</sequence>
<evidence type="ECO:0000313" key="2">
    <source>
        <dbReference type="EMBL" id="UJF36537.1"/>
    </source>
</evidence>
<dbReference type="EMBL" id="CP090979">
    <property type="protein sequence ID" value="UJF36537.1"/>
    <property type="molecule type" value="Genomic_DNA"/>
</dbReference>
<dbReference type="RefSeq" id="WP_235123087.1">
    <property type="nucleotide sequence ID" value="NZ_CP090979.1"/>
</dbReference>
<geneLocation type="plasmid" evidence="2 3">
    <name>pYPD9-1</name>
</geneLocation>
<reference evidence="2 3" key="1">
    <citation type="journal article" date="2024" name="Int. J. Syst. Evol. Microbiol.">
        <title>Paenibacillus hexagrammi sp. nov., a novel bacterium isolated from the gut content of Hexagrammos agrammus.</title>
        <authorList>
            <person name="Jung H.K."/>
            <person name="Kim D.G."/>
            <person name="Zin H."/>
            <person name="Park J."/>
            <person name="Jung H."/>
            <person name="Kim Y.O."/>
            <person name="Kong H.J."/>
            <person name="Kim J.W."/>
            <person name="Kim Y.S."/>
        </authorList>
    </citation>
    <scope>NUCLEOTIDE SEQUENCE [LARGE SCALE GENOMIC DNA]</scope>
    <source>
        <strain evidence="2 3">YPD9-1</strain>
    </source>
</reference>
<evidence type="ECO:0000313" key="3">
    <source>
        <dbReference type="Proteomes" id="UP001649230"/>
    </source>
</evidence>
<feature type="region of interest" description="Disordered" evidence="1">
    <location>
        <begin position="173"/>
        <end position="264"/>
    </location>
</feature>
<proteinExistence type="predicted"/>
<feature type="compositionally biased region" description="Acidic residues" evidence="1">
    <location>
        <begin position="203"/>
        <end position="212"/>
    </location>
</feature>
<feature type="compositionally biased region" description="Basic and acidic residues" evidence="1">
    <location>
        <begin position="176"/>
        <end position="202"/>
    </location>
</feature>
<feature type="compositionally biased region" description="Basic and acidic residues" evidence="1">
    <location>
        <begin position="233"/>
        <end position="243"/>
    </location>
</feature>
<protein>
    <submittedName>
        <fullName evidence="2">Uncharacterized protein</fullName>
    </submittedName>
</protein>
<organism evidence="2 3">
    <name type="scientific">Paenibacillus hexagrammi</name>
    <dbReference type="NCBI Taxonomy" id="2908839"/>
    <lineage>
        <taxon>Bacteria</taxon>
        <taxon>Bacillati</taxon>
        <taxon>Bacillota</taxon>
        <taxon>Bacilli</taxon>
        <taxon>Bacillales</taxon>
        <taxon>Paenibacillaceae</taxon>
        <taxon>Paenibacillus</taxon>
    </lineage>
</organism>
<evidence type="ECO:0000256" key="1">
    <source>
        <dbReference type="SAM" id="MobiDB-lite"/>
    </source>
</evidence>
<feature type="compositionally biased region" description="Acidic residues" evidence="1">
    <location>
        <begin position="244"/>
        <end position="256"/>
    </location>
</feature>
<keyword evidence="2" id="KW-0614">Plasmid</keyword>